<gene>
    <name evidence="1" type="ORF">BN587_00104</name>
</gene>
<comment type="caution">
    <text evidence="1">The sequence shown here is derived from an EMBL/GenBank/DDBJ whole genome shotgun (WGS) entry which is preliminary data.</text>
</comment>
<dbReference type="Proteomes" id="UP000014937">
    <property type="component" value="Unassembled WGS sequence"/>
</dbReference>
<protein>
    <submittedName>
        <fullName evidence="1">Uncharacterized protein</fullName>
    </submittedName>
</protein>
<organism evidence="1">
    <name type="scientific">Phascolarctobacterium succinatutens CAG:287</name>
    <dbReference type="NCBI Taxonomy" id="1263101"/>
    <lineage>
        <taxon>Bacteria</taxon>
        <taxon>Bacillati</taxon>
        <taxon>Bacillota</taxon>
        <taxon>Negativicutes</taxon>
        <taxon>Acidaminococcales</taxon>
        <taxon>Acidaminococcaceae</taxon>
        <taxon>Phascolarctobacterium</taxon>
    </lineage>
</organism>
<proteinExistence type="predicted"/>
<evidence type="ECO:0000313" key="1">
    <source>
        <dbReference type="EMBL" id="CDD10858.1"/>
    </source>
</evidence>
<dbReference type="HOGENOM" id="CLU_2918660_0_0_9"/>
<accession>R6WIA3</accession>
<sequence>MADIVESLAGNKMLMLKQDIAFLRKRLSECTDEDAKKAIRRELMEKETYYNILADRQRVNF</sequence>
<name>R6WIA3_9FIRM</name>
<reference evidence="1" key="1">
    <citation type="submission" date="2012-11" db="EMBL/GenBank/DDBJ databases">
        <title>Dependencies among metagenomic species, viruses, plasmids and units of genetic variation.</title>
        <authorList>
            <person name="Nielsen H.B."/>
            <person name="Almeida M."/>
            <person name="Juncker A.S."/>
            <person name="Rasmussen S."/>
            <person name="Li J."/>
            <person name="Sunagawa S."/>
            <person name="Plichta D."/>
            <person name="Gautier L."/>
            <person name="Le Chatelier E."/>
            <person name="Peletier E."/>
            <person name="Bonde I."/>
            <person name="Nielsen T."/>
            <person name="Manichanh C."/>
            <person name="Arumugam M."/>
            <person name="Batto J."/>
            <person name="Santos M.B.Q.D."/>
            <person name="Blom N."/>
            <person name="Borruel N."/>
            <person name="Burgdorf K.S."/>
            <person name="Boumezbeur F."/>
            <person name="Casellas F."/>
            <person name="Dore J."/>
            <person name="Guarner F."/>
            <person name="Hansen T."/>
            <person name="Hildebrand F."/>
            <person name="Kaas R.S."/>
            <person name="Kennedy S."/>
            <person name="Kristiansen K."/>
            <person name="Kultima J.R."/>
            <person name="Leonard P."/>
            <person name="Levenez F."/>
            <person name="Lund O."/>
            <person name="Moumen B."/>
            <person name="Le Paslier D."/>
            <person name="Pons N."/>
            <person name="Pedersen O."/>
            <person name="Prifti E."/>
            <person name="Qin J."/>
            <person name="Raes J."/>
            <person name="Tap J."/>
            <person name="Tims S."/>
            <person name="Ussery D.W."/>
            <person name="Yamada T."/>
            <person name="MetaHit consortium"/>
            <person name="Renault P."/>
            <person name="Sicheritz-Ponten T."/>
            <person name="Bork P."/>
            <person name="Wang J."/>
            <person name="Brunak S."/>
            <person name="Ehrlich S.D."/>
        </authorList>
    </citation>
    <scope>NUCLEOTIDE SEQUENCE [LARGE SCALE GENOMIC DNA]</scope>
</reference>
<dbReference type="AlphaFoldDB" id="R6WIA3"/>
<dbReference type="EMBL" id="CBGL010000056">
    <property type="protein sequence ID" value="CDD10858.1"/>
    <property type="molecule type" value="Genomic_DNA"/>
</dbReference>